<evidence type="ECO:0000256" key="1">
    <source>
        <dbReference type="ARBA" id="ARBA00004123"/>
    </source>
</evidence>
<dbReference type="InterPro" id="IPR037800">
    <property type="entry name" value="GCN5"/>
</dbReference>
<dbReference type="Gene3D" id="3.40.630.30">
    <property type="match status" value="1"/>
</dbReference>
<sequence length="325" mass="37633">MSQQVSKFEFVSLDLDNPSTNPYNPKLLIKLTMAKDLFCSELPRMPKDYVTRLVFNPYHTTCMLFENSENPLLGAICYRRFKPEKLAEIAFCAVASTRKYMGIGAKIMNYLKDQLILDGYTDIVTYADNSAIEYFSKCGFSKKIYLQENIWHGRVKHYDGATFVQCKLYSGIKYSEVGKLVQDQRMIILKRLGITMNQCSQEIVDDLPELDRLKNAALYAIMQVSGQNNSTVFIQEMQLEWAVNIVWNDLSLMIEKAKQYFYRTRGIFKEHSKSIHERCVNYNGDTAQITKLAKQVHEQLLICFDKAYEQKLGADDLIFDLVRVE</sequence>
<evidence type="ECO:0000259" key="4">
    <source>
        <dbReference type="PROSITE" id="PS51186"/>
    </source>
</evidence>
<proteinExistence type="predicted"/>
<evidence type="ECO:0000256" key="2">
    <source>
        <dbReference type="ARBA" id="ARBA00023117"/>
    </source>
</evidence>
<evidence type="ECO:0000313" key="5">
    <source>
        <dbReference type="EMBL" id="EST42708.1"/>
    </source>
</evidence>
<dbReference type="GO" id="GO:0000123">
    <property type="term" value="C:histone acetyltransferase complex"/>
    <property type="evidence" value="ECO:0007669"/>
    <property type="project" value="TreeGrafter"/>
</dbReference>
<keyword evidence="7" id="KW-1185">Reference proteome</keyword>
<dbReference type="InterPro" id="IPR000182">
    <property type="entry name" value="GNAT_dom"/>
</dbReference>
<dbReference type="GO" id="GO:0005634">
    <property type="term" value="C:nucleus"/>
    <property type="evidence" value="ECO:0007669"/>
    <property type="project" value="UniProtKB-SubCell"/>
</dbReference>
<dbReference type="AlphaFoldDB" id="V6LEM8"/>
<protein>
    <submittedName>
        <fullName evidence="5">Histone acetyltransferase GCN5</fullName>
    </submittedName>
</protein>
<dbReference type="GO" id="GO:0045944">
    <property type="term" value="P:positive regulation of transcription by RNA polymerase II"/>
    <property type="evidence" value="ECO:0007669"/>
    <property type="project" value="TreeGrafter"/>
</dbReference>
<dbReference type="OrthoDB" id="1937912at2759"/>
<organism evidence="5">
    <name type="scientific">Spironucleus salmonicida</name>
    <dbReference type="NCBI Taxonomy" id="348837"/>
    <lineage>
        <taxon>Eukaryota</taxon>
        <taxon>Metamonada</taxon>
        <taxon>Diplomonadida</taxon>
        <taxon>Hexamitidae</taxon>
        <taxon>Hexamitinae</taxon>
        <taxon>Spironucleus</taxon>
    </lineage>
</organism>
<evidence type="ECO:0000313" key="7">
    <source>
        <dbReference type="Proteomes" id="UP000018208"/>
    </source>
</evidence>
<dbReference type="EMBL" id="KI546157">
    <property type="protein sequence ID" value="EST42708.1"/>
    <property type="molecule type" value="Genomic_DNA"/>
</dbReference>
<evidence type="ECO:0000256" key="3">
    <source>
        <dbReference type="ARBA" id="ARBA00023242"/>
    </source>
</evidence>
<keyword evidence="5" id="KW-0808">Transferase</keyword>
<dbReference type="InterPro" id="IPR016181">
    <property type="entry name" value="Acyl_CoA_acyltransferase"/>
</dbReference>
<dbReference type="Pfam" id="PF00583">
    <property type="entry name" value="Acetyltransf_1"/>
    <property type="match status" value="1"/>
</dbReference>
<dbReference type="SUPFAM" id="SSF47370">
    <property type="entry name" value="Bromodomain"/>
    <property type="match status" value="1"/>
</dbReference>
<reference evidence="6" key="2">
    <citation type="submission" date="2020-12" db="EMBL/GenBank/DDBJ databases">
        <title>New Spironucleus salmonicida genome in near-complete chromosomes.</title>
        <authorList>
            <person name="Xu F."/>
            <person name="Kurt Z."/>
            <person name="Jimenez-Gonzalez A."/>
            <person name="Astvaldsson A."/>
            <person name="Andersson J.O."/>
            <person name="Svard S.G."/>
        </authorList>
    </citation>
    <scope>NUCLEOTIDE SEQUENCE</scope>
    <source>
        <strain evidence="6">ATCC 50377</strain>
    </source>
</reference>
<dbReference type="Proteomes" id="UP000018208">
    <property type="component" value="Unassembled WGS sequence"/>
</dbReference>
<dbReference type="PANTHER" id="PTHR45750">
    <property type="entry name" value="GH11602P"/>
    <property type="match status" value="1"/>
</dbReference>
<dbReference type="PANTHER" id="PTHR45750:SF3">
    <property type="entry name" value="HISTONE ACETYLTRANSFERASE"/>
    <property type="match status" value="1"/>
</dbReference>
<name>V6LEM8_9EUKA</name>
<gene>
    <name evidence="5" type="ORF">SS50377_17731</name>
    <name evidence="6" type="ORF">SS50377_25690</name>
</gene>
<keyword evidence="2" id="KW-0103">Bromodomain</keyword>
<dbReference type="PROSITE" id="PS51186">
    <property type="entry name" value="GNAT"/>
    <property type="match status" value="1"/>
</dbReference>
<dbReference type="InterPro" id="IPR036427">
    <property type="entry name" value="Bromodomain-like_sf"/>
</dbReference>
<comment type="subcellular location">
    <subcellularLocation>
        <location evidence="1">Nucleus</location>
    </subcellularLocation>
</comment>
<dbReference type="SUPFAM" id="SSF55729">
    <property type="entry name" value="Acyl-CoA N-acyltransferases (Nat)"/>
    <property type="match status" value="1"/>
</dbReference>
<accession>V6LEM8</accession>
<keyword evidence="3" id="KW-0539">Nucleus</keyword>
<dbReference type="GO" id="GO:0010484">
    <property type="term" value="F:histone H3 acetyltransferase activity"/>
    <property type="evidence" value="ECO:0007669"/>
    <property type="project" value="TreeGrafter"/>
</dbReference>
<feature type="domain" description="N-acetyltransferase" evidence="4">
    <location>
        <begin position="18"/>
        <end position="169"/>
    </location>
</feature>
<dbReference type="VEuPathDB" id="GiardiaDB:SS50377_25690"/>
<dbReference type="EMBL" id="AUWU02000006">
    <property type="protein sequence ID" value="KAH0571504.1"/>
    <property type="molecule type" value="Genomic_DNA"/>
</dbReference>
<reference evidence="5 6" key="1">
    <citation type="journal article" date="2014" name="PLoS Genet.">
        <title>The Genome of Spironucleus salmonicida Highlights a Fish Pathogen Adapted to Fluctuating Environments.</title>
        <authorList>
            <person name="Xu F."/>
            <person name="Jerlstrom-Hultqvist J."/>
            <person name="Einarsson E."/>
            <person name="Astvaldsson A."/>
            <person name="Svard S.G."/>
            <person name="Andersson J.O."/>
        </authorList>
    </citation>
    <scope>NUCLEOTIDE SEQUENCE</scope>
    <source>
        <strain evidence="6">ATCC 50377</strain>
    </source>
</reference>
<evidence type="ECO:0000313" key="6">
    <source>
        <dbReference type="EMBL" id="KAH0571504.1"/>
    </source>
</evidence>